<dbReference type="Proteomes" id="UP001630127">
    <property type="component" value="Unassembled WGS sequence"/>
</dbReference>
<comment type="caution">
    <text evidence="3">The sequence shown here is derived from an EMBL/GenBank/DDBJ whole genome shotgun (WGS) entry which is preliminary data.</text>
</comment>
<organism evidence="3 4">
    <name type="scientific">Cinchona calisaya</name>
    <dbReference type="NCBI Taxonomy" id="153742"/>
    <lineage>
        <taxon>Eukaryota</taxon>
        <taxon>Viridiplantae</taxon>
        <taxon>Streptophyta</taxon>
        <taxon>Embryophyta</taxon>
        <taxon>Tracheophyta</taxon>
        <taxon>Spermatophyta</taxon>
        <taxon>Magnoliopsida</taxon>
        <taxon>eudicotyledons</taxon>
        <taxon>Gunneridae</taxon>
        <taxon>Pentapetalae</taxon>
        <taxon>asterids</taxon>
        <taxon>lamiids</taxon>
        <taxon>Gentianales</taxon>
        <taxon>Rubiaceae</taxon>
        <taxon>Cinchonoideae</taxon>
        <taxon>Cinchoneae</taxon>
        <taxon>Cinchona</taxon>
    </lineage>
</organism>
<evidence type="ECO:0000259" key="2">
    <source>
        <dbReference type="Pfam" id="PF22936"/>
    </source>
</evidence>
<reference evidence="3 4" key="1">
    <citation type="submission" date="2024-11" db="EMBL/GenBank/DDBJ databases">
        <title>A near-complete genome assembly of Cinchona calisaya.</title>
        <authorList>
            <person name="Lian D.C."/>
            <person name="Zhao X.W."/>
            <person name="Wei L."/>
        </authorList>
    </citation>
    <scope>NUCLEOTIDE SEQUENCE [LARGE SCALE GENOMIC DNA]</scope>
    <source>
        <tissue evidence="3">Nenye</tissue>
    </source>
</reference>
<feature type="domain" description="Retrovirus-related Pol polyprotein from transposon TNT 1-94-like beta-barrel" evidence="2">
    <location>
        <begin position="1"/>
        <end position="71"/>
    </location>
</feature>
<feature type="domain" description="GAG-pre-integrase" evidence="1">
    <location>
        <begin position="98"/>
        <end position="165"/>
    </location>
</feature>
<protein>
    <recommendedName>
        <fullName evidence="5">GAG-pre-integrase domain-containing protein</fullName>
    </recommendedName>
</protein>
<evidence type="ECO:0000259" key="1">
    <source>
        <dbReference type="Pfam" id="PF13976"/>
    </source>
</evidence>
<sequence>MCPNRDLFSTYESCNSGIVLMGNNVVCNVVGKGTVRIKMHDGIVRTLTNVRHVHDLKKNLISLGTLESLGCKYAGECGVMKICKGALVIMKAWRSGTLYILQGSTVTGSAAVSSSFLSDSDITKLWHMRLGHMSEKGLTMLSKRGLFSGQSTGAMDFCEHCIFGK</sequence>
<keyword evidence="4" id="KW-1185">Reference proteome</keyword>
<accession>A0ABD2YDN9</accession>
<evidence type="ECO:0000313" key="3">
    <source>
        <dbReference type="EMBL" id="KAL3505148.1"/>
    </source>
</evidence>
<evidence type="ECO:0000313" key="4">
    <source>
        <dbReference type="Proteomes" id="UP001630127"/>
    </source>
</evidence>
<dbReference type="AlphaFoldDB" id="A0ABD2YDN9"/>
<gene>
    <name evidence="3" type="ORF">ACH5RR_034989</name>
</gene>
<dbReference type="Pfam" id="PF22936">
    <property type="entry name" value="Pol_BBD"/>
    <property type="match status" value="1"/>
</dbReference>
<dbReference type="InterPro" id="IPR025724">
    <property type="entry name" value="GAG-pre-integrase_dom"/>
</dbReference>
<dbReference type="EMBL" id="JBJUIK010000014">
    <property type="protein sequence ID" value="KAL3505148.1"/>
    <property type="molecule type" value="Genomic_DNA"/>
</dbReference>
<dbReference type="InterPro" id="IPR054722">
    <property type="entry name" value="PolX-like_BBD"/>
</dbReference>
<dbReference type="Pfam" id="PF13976">
    <property type="entry name" value="gag_pre-integrs"/>
    <property type="match status" value="1"/>
</dbReference>
<proteinExistence type="predicted"/>
<name>A0ABD2YDN9_9GENT</name>
<evidence type="ECO:0008006" key="5">
    <source>
        <dbReference type="Google" id="ProtNLM"/>
    </source>
</evidence>